<dbReference type="InterPro" id="IPR004358">
    <property type="entry name" value="Sig_transdc_His_kin-like_C"/>
</dbReference>
<dbReference type="PRINTS" id="PR00344">
    <property type="entry name" value="BCTRLSENSOR"/>
</dbReference>
<organism evidence="8">
    <name type="scientific">marine sediment metagenome</name>
    <dbReference type="NCBI Taxonomy" id="412755"/>
    <lineage>
        <taxon>unclassified sequences</taxon>
        <taxon>metagenomes</taxon>
        <taxon>ecological metagenomes</taxon>
    </lineage>
</organism>
<dbReference type="AlphaFoldDB" id="X1IBZ6"/>
<dbReference type="GO" id="GO:0005524">
    <property type="term" value="F:ATP binding"/>
    <property type="evidence" value="ECO:0007669"/>
    <property type="project" value="UniProtKB-KW"/>
</dbReference>
<dbReference type="PROSITE" id="PS50109">
    <property type="entry name" value="HIS_KIN"/>
    <property type="match status" value="1"/>
</dbReference>
<proteinExistence type="predicted"/>
<dbReference type="GO" id="GO:0000160">
    <property type="term" value="P:phosphorelay signal transduction system"/>
    <property type="evidence" value="ECO:0007669"/>
    <property type="project" value="UniProtKB-KW"/>
</dbReference>
<protein>
    <recommendedName>
        <fullName evidence="7">Histidine kinase domain-containing protein</fullName>
    </recommendedName>
</protein>
<evidence type="ECO:0000256" key="6">
    <source>
        <dbReference type="ARBA" id="ARBA00023012"/>
    </source>
</evidence>
<dbReference type="PANTHER" id="PTHR43065:SF10">
    <property type="entry name" value="PEROXIDE STRESS-ACTIVATED HISTIDINE KINASE MAK3"/>
    <property type="match status" value="1"/>
</dbReference>
<dbReference type="PANTHER" id="PTHR43065">
    <property type="entry name" value="SENSOR HISTIDINE KINASE"/>
    <property type="match status" value="1"/>
</dbReference>
<comment type="caution">
    <text evidence="8">The sequence shown here is derived from an EMBL/GenBank/DDBJ whole genome shotgun (WGS) entry which is preliminary data.</text>
</comment>
<evidence type="ECO:0000256" key="2">
    <source>
        <dbReference type="ARBA" id="ARBA00022679"/>
    </source>
</evidence>
<dbReference type="InterPro" id="IPR005467">
    <property type="entry name" value="His_kinase_dom"/>
</dbReference>
<evidence type="ECO:0000256" key="4">
    <source>
        <dbReference type="ARBA" id="ARBA00022777"/>
    </source>
</evidence>
<keyword evidence="4" id="KW-0418">Kinase</keyword>
<name>X1IBZ6_9ZZZZ</name>
<accession>X1IBZ6</accession>
<dbReference type="InterPro" id="IPR036890">
    <property type="entry name" value="HATPase_C_sf"/>
</dbReference>
<evidence type="ECO:0000259" key="7">
    <source>
        <dbReference type="PROSITE" id="PS50109"/>
    </source>
</evidence>
<keyword evidence="1" id="KW-0597">Phosphoprotein</keyword>
<sequence length="138" mass="14839">LDAMPGGGRLEVSVRREDGACAADASLRRDAPRVIVEFTDHGEGMTEEVRAQLFHPFFTTRPRGTGLGLSIVRRIVEGHEGHIEVESAPGRGSTFRVVLKGCPTAKNGSRKPDAGIHKKEELPLVGVSTFRSVGTSHV</sequence>
<keyword evidence="3" id="KW-0547">Nucleotide-binding</keyword>
<dbReference type="GO" id="GO:0016301">
    <property type="term" value="F:kinase activity"/>
    <property type="evidence" value="ECO:0007669"/>
    <property type="project" value="UniProtKB-KW"/>
</dbReference>
<reference evidence="8" key="1">
    <citation type="journal article" date="2014" name="Front. Microbiol.">
        <title>High frequency of phylogenetically diverse reductive dehalogenase-homologous genes in deep subseafloor sedimentary metagenomes.</title>
        <authorList>
            <person name="Kawai M."/>
            <person name="Futagami T."/>
            <person name="Toyoda A."/>
            <person name="Takaki Y."/>
            <person name="Nishi S."/>
            <person name="Hori S."/>
            <person name="Arai W."/>
            <person name="Tsubouchi T."/>
            <person name="Morono Y."/>
            <person name="Uchiyama I."/>
            <person name="Ito T."/>
            <person name="Fujiyama A."/>
            <person name="Inagaki F."/>
            <person name="Takami H."/>
        </authorList>
    </citation>
    <scope>NUCLEOTIDE SEQUENCE</scope>
    <source>
        <strain evidence="8">Expedition CK06-06</strain>
    </source>
</reference>
<keyword evidence="5" id="KW-0067">ATP-binding</keyword>
<dbReference type="Pfam" id="PF02518">
    <property type="entry name" value="HATPase_c"/>
    <property type="match status" value="1"/>
</dbReference>
<dbReference type="InterPro" id="IPR003594">
    <property type="entry name" value="HATPase_dom"/>
</dbReference>
<keyword evidence="2" id="KW-0808">Transferase</keyword>
<evidence type="ECO:0000256" key="1">
    <source>
        <dbReference type="ARBA" id="ARBA00022553"/>
    </source>
</evidence>
<dbReference type="Gene3D" id="3.30.565.10">
    <property type="entry name" value="Histidine kinase-like ATPase, C-terminal domain"/>
    <property type="match status" value="1"/>
</dbReference>
<dbReference type="SMART" id="SM00387">
    <property type="entry name" value="HATPase_c"/>
    <property type="match status" value="1"/>
</dbReference>
<dbReference type="EMBL" id="BARU01034423">
    <property type="protein sequence ID" value="GAH63629.1"/>
    <property type="molecule type" value="Genomic_DNA"/>
</dbReference>
<evidence type="ECO:0000256" key="3">
    <source>
        <dbReference type="ARBA" id="ARBA00022741"/>
    </source>
</evidence>
<feature type="non-terminal residue" evidence="8">
    <location>
        <position position="1"/>
    </location>
</feature>
<keyword evidence="6" id="KW-0902">Two-component regulatory system</keyword>
<evidence type="ECO:0000313" key="8">
    <source>
        <dbReference type="EMBL" id="GAH63629.1"/>
    </source>
</evidence>
<dbReference type="SUPFAM" id="SSF55874">
    <property type="entry name" value="ATPase domain of HSP90 chaperone/DNA topoisomerase II/histidine kinase"/>
    <property type="match status" value="1"/>
</dbReference>
<evidence type="ECO:0000256" key="5">
    <source>
        <dbReference type="ARBA" id="ARBA00022840"/>
    </source>
</evidence>
<feature type="domain" description="Histidine kinase" evidence="7">
    <location>
        <begin position="1"/>
        <end position="103"/>
    </location>
</feature>
<gene>
    <name evidence="8" type="ORF">S03H2_54042</name>
</gene>